<sequence>MALPARWLDSTGERASARPTPGGTPVDSRRTRRNESARPRGRDPRRRSRPPPRSRFRKVPSPWCVLAVTVGRTCVRLRGEDLAWRPTKLVNLKMIKNKKKQRVLPPPEPCEG</sequence>
<gene>
    <name evidence="2" type="ORF">GCM10009759_42400</name>
</gene>
<proteinExistence type="predicted"/>
<dbReference type="Proteomes" id="UP001500897">
    <property type="component" value="Unassembled WGS sequence"/>
</dbReference>
<accession>A0ABN2X6Z8</accession>
<dbReference type="EMBL" id="BAAANS010000028">
    <property type="protein sequence ID" value="GAA2105384.1"/>
    <property type="molecule type" value="Genomic_DNA"/>
</dbReference>
<feature type="compositionally biased region" description="Basic residues" evidence="1">
    <location>
        <begin position="43"/>
        <end position="58"/>
    </location>
</feature>
<keyword evidence="3" id="KW-1185">Reference proteome</keyword>
<evidence type="ECO:0000313" key="2">
    <source>
        <dbReference type="EMBL" id="GAA2105384.1"/>
    </source>
</evidence>
<feature type="compositionally biased region" description="Basic and acidic residues" evidence="1">
    <location>
        <begin position="27"/>
        <end position="42"/>
    </location>
</feature>
<evidence type="ECO:0000256" key="1">
    <source>
        <dbReference type="SAM" id="MobiDB-lite"/>
    </source>
</evidence>
<protein>
    <submittedName>
        <fullName evidence="2">Uncharacterized protein</fullName>
    </submittedName>
</protein>
<feature type="region of interest" description="Disordered" evidence="1">
    <location>
        <begin position="1"/>
        <end position="60"/>
    </location>
</feature>
<comment type="caution">
    <text evidence="2">The sequence shown here is derived from an EMBL/GenBank/DDBJ whole genome shotgun (WGS) entry which is preliminary data.</text>
</comment>
<reference evidence="2 3" key="1">
    <citation type="journal article" date="2019" name="Int. J. Syst. Evol. Microbiol.">
        <title>The Global Catalogue of Microorganisms (GCM) 10K type strain sequencing project: providing services to taxonomists for standard genome sequencing and annotation.</title>
        <authorList>
            <consortium name="The Broad Institute Genomics Platform"/>
            <consortium name="The Broad Institute Genome Sequencing Center for Infectious Disease"/>
            <person name="Wu L."/>
            <person name="Ma J."/>
        </authorList>
    </citation>
    <scope>NUCLEOTIDE SEQUENCE [LARGE SCALE GENOMIC DNA]</scope>
    <source>
        <strain evidence="2 3">JCM 14559</strain>
    </source>
</reference>
<name>A0ABN2X6Z8_9ACTN</name>
<evidence type="ECO:0000313" key="3">
    <source>
        <dbReference type="Proteomes" id="UP001500897"/>
    </source>
</evidence>
<organism evidence="2 3">
    <name type="scientific">Kitasatospora saccharophila</name>
    <dbReference type="NCBI Taxonomy" id="407973"/>
    <lineage>
        <taxon>Bacteria</taxon>
        <taxon>Bacillati</taxon>
        <taxon>Actinomycetota</taxon>
        <taxon>Actinomycetes</taxon>
        <taxon>Kitasatosporales</taxon>
        <taxon>Streptomycetaceae</taxon>
        <taxon>Kitasatospora</taxon>
    </lineage>
</organism>